<evidence type="ECO:0000256" key="1">
    <source>
        <dbReference type="SAM" id="SignalP"/>
    </source>
</evidence>
<sequence>MPVWMPSEIVWLFLALLALDDLGSSYVVCPYHMPSPADLRMNNDILLCGVFFCDNAQVMALFAIDGHCLTCGPKWGADNLNP</sequence>
<accession>A0A218XTP0</accession>
<feature type="chain" id="PRO_5012262198" description="Secreted protein" evidence="1">
    <location>
        <begin position="26"/>
        <end position="82"/>
    </location>
</feature>
<feature type="signal peptide" evidence="1">
    <location>
        <begin position="1"/>
        <end position="25"/>
    </location>
</feature>
<evidence type="ECO:0008006" key="4">
    <source>
        <dbReference type="Google" id="ProtNLM"/>
    </source>
</evidence>
<organism evidence="2 3">
    <name type="scientific">Punica granatum</name>
    <name type="common">Pomegranate</name>
    <dbReference type="NCBI Taxonomy" id="22663"/>
    <lineage>
        <taxon>Eukaryota</taxon>
        <taxon>Viridiplantae</taxon>
        <taxon>Streptophyta</taxon>
        <taxon>Embryophyta</taxon>
        <taxon>Tracheophyta</taxon>
        <taxon>Spermatophyta</taxon>
        <taxon>Magnoliopsida</taxon>
        <taxon>eudicotyledons</taxon>
        <taxon>Gunneridae</taxon>
        <taxon>Pentapetalae</taxon>
        <taxon>rosids</taxon>
        <taxon>malvids</taxon>
        <taxon>Myrtales</taxon>
        <taxon>Lythraceae</taxon>
        <taxon>Punica</taxon>
    </lineage>
</organism>
<protein>
    <recommendedName>
        <fullName evidence="4">Secreted protein</fullName>
    </recommendedName>
</protein>
<comment type="caution">
    <text evidence="2">The sequence shown here is derived from an EMBL/GenBank/DDBJ whole genome shotgun (WGS) entry which is preliminary data.</text>
</comment>
<evidence type="ECO:0000313" key="3">
    <source>
        <dbReference type="Proteomes" id="UP000197138"/>
    </source>
</evidence>
<dbReference type="Proteomes" id="UP000197138">
    <property type="component" value="Unassembled WGS sequence"/>
</dbReference>
<proteinExistence type="predicted"/>
<dbReference type="EMBL" id="MTKT01000801">
    <property type="protein sequence ID" value="OWM87911.1"/>
    <property type="molecule type" value="Genomic_DNA"/>
</dbReference>
<reference evidence="3" key="1">
    <citation type="journal article" date="2017" name="Plant J.">
        <title>The pomegranate (Punica granatum L.) genome and the genomics of punicalagin biosynthesis.</title>
        <authorList>
            <person name="Qin G."/>
            <person name="Xu C."/>
            <person name="Ming R."/>
            <person name="Tang H."/>
            <person name="Guyot R."/>
            <person name="Kramer E.M."/>
            <person name="Hu Y."/>
            <person name="Yi X."/>
            <person name="Qi Y."/>
            <person name="Xu X."/>
            <person name="Gao Z."/>
            <person name="Pan H."/>
            <person name="Jian J."/>
            <person name="Tian Y."/>
            <person name="Yue Z."/>
            <person name="Xu Y."/>
        </authorList>
    </citation>
    <scope>NUCLEOTIDE SEQUENCE [LARGE SCALE GENOMIC DNA]</scope>
    <source>
        <strain evidence="3">cv. Dabenzi</strain>
    </source>
</reference>
<gene>
    <name evidence="2" type="ORF">CDL15_Pgr000328</name>
</gene>
<name>A0A218XTP0_PUNGR</name>
<evidence type="ECO:0000313" key="2">
    <source>
        <dbReference type="EMBL" id="OWM87911.1"/>
    </source>
</evidence>
<dbReference type="AlphaFoldDB" id="A0A218XTP0"/>
<keyword evidence="1" id="KW-0732">Signal</keyword>